<gene>
    <name evidence="2" type="ORF">GCM10010365_70920</name>
</gene>
<sequence>MPVTNASYDELRLQFLFREFWGFDKPPTPSNFEVYAKALLVMANADGELADEERNYVLSLIAGMGGQPALIEELRNYPATEDIQNLLSRDKDVHASARALVFDAIRACSADGILHPRELAKIYEVARDLSIPPEVVDELQDLYTRMRRNVGQLFQLTYPDPKNRPF</sequence>
<dbReference type="Proteomes" id="UP000622166">
    <property type="component" value="Unassembled WGS sequence"/>
</dbReference>
<dbReference type="InterPro" id="IPR029024">
    <property type="entry name" value="TerB-like"/>
</dbReference>
<evidence type="ECO:0000259" key="1">
    <source>
        <dbReference type="Pfam" id="PF05099"/>
    </source>
</evidence>
<evidence type="ECO:0000313" key="2">
    <source>
        <dbReference type="EMBL" id="GGZ39888.1"/>
    </source>
</evidence>
<comment type="caution">
    <text evidence="2">The sequence shown here is derived from an EMBL/GenBank/DDBJ whole genome shotgun (WGS) entry which is preliminary data.</text>
</comment>
<keyword evidence="3" id="KW-1185">Reference proteome</keyword>
<dbReference type="SUPFAM" id="SSF158682">
    <property type="entry name" value="TerB-like"/>
    <property type="match status" value="1"/>
</dbReference>
<organism evidence="2 3">
    <name type="scientific">Streptomyces poonensis</name>
    <dbReference type="NCBI Taxonomy" id="68255"/>
    <lineage>
        <taxon>Bacteria</taxon>
        <taxon>Bacillati</taxon>
        <taxon>Actinomycetota</taxon>
        <taxon>Actinomycetes</taxon>
        <taxon>Kitasatosporales</taxon>
        <taxon>Streptomycetaceae</taxon>
        <taxon>Streptomyces</taxon>
    </lineage>
</organism>
<accession>A0A918QB43</accession>
<feature type="domain" description="Co-chaperone DjlA N-terminal" evidence="1">
    <location>
        <begin position="38"/>
        <end position="137"/>
    </location>
</feature>
<dbReference type="RefSeq" id="WP_189866572.1">
    <property type="nucleotide sequence ID" value="NZ_BMVW01000023.1"/>
</dbReference>
<dbReference type="Gene3D" id="1.10.3680.10">
    <property type="entry name" value="TerB-like"/>
    <property type="match status" value="1"/>
</dbReference>
<proteinExistence type="predicted"/>
<protein>
    <recommendedName>
        <fullName evidence="1">Co-chaperone DjlA N-terminal domain-containing protein</fullName>
    </recommendedName>
</protein>
<reference evidence="2" key="1">
    <citation type="journal article" date="2014" name="Int. J. Syst. Evol. Microbiol.">
        <title>Complete genome sequence of Corynebacterium casei LMG S-19264T (=DSM 44701T), isolated from a smear-ripened cheese.</title>
        <authorList>
            <consortium name="US DOE Joint Genome Institute (JGI-PGF)"/>
            <person name="Walter F."/>
            <person name="Albersmeier A."/>
            <person name="Kalinowski J."/>
            <person name="Ruckert C."/>
        </authorList>
    </citation>
    <scope>NUCLEOTIDE SEQUENCE</scope>
    <source>
        <strain evidence="2">JCM 4815</strain>
    </source>
</reference>
<dbReference type="EMBL" id="BMVW01000023">
    <property type="protein sequence ID" value="GGZ39888.1"/>
    <property type="molecule type" value="Genomic_DNA"/>
</dbReference>
<dbReference type="Pfam" id="PF05099">
    <property type="entry name" value="TerB"/>
    <property type="match status" value="1"/>
</dbReference>
<name>A0A918QB43_9ACTN</name>
<evidence type="ECO:0000313" key="3">
    <source>
        <dbReference type="Proteomes" id="UP000622166"/>
    </source>
</evidence>
<reference evidence="2" key="2">
    <citation type="submission" date="2020-09" db="EMBL/GenBank/DDBJ databases">
        <authorList>
            <person name="Sun Q."/>
            <person name="Ohkuma M."/>
        </authorList>
    </citation>
    <scope>NUCLEOTIDE SEQUENCE</scope>
    <source>
        <strain evidence="2">JCM 4815</strain>
    </source>
</reference>
<dbReference type="AlphaFoldDB" id="A0A918QB43"/>
<dbReference type="InterPro" id="IPR007791">
    <property type="entry name" value="DjlA_N"/>
</dbReference>